<dbReference type="PROSITE" id="PS50297">
    <property type="entry name" value="ANK_REP_REGION"/>
    <property type="match status" value="1"/>
</dbReference>
<dbReference type="SMART" id="SM00248">
    <property type="entry name" value="ANK"/>
    <property type="match status" value="3"/>
</dbReference>
<evidence type="ECO:0000313" key="5">
    <source>
        <dbReference type="Proteomes" id="UP000811282"/>
    </source>
</evidence>
<protein>
    <recommendedName>
        <fullName evidence="6">Ankyrin repeat protein</fullName>
    </recommendedName>
</protein>
<reference evidence="4 5" key="1">
    <citation type="journal article" date="2021" name="Genome Biol. Evol.">
        <title>The evolution of interdependence in a four-way mealybug symbiosis.</title>
        <authorList>
            <person name="Garber A.I."/>
            <person name="Kupper M."/>
            <person name="Laetsch D.R."/>
            <person name="Weldon S.R."/>
            <person name="Ladinsky M.S."/>
            <person name="Bjorkman P.J."/>
            <person name="McCutcheon J.P."/>
        </authorList>
    </citation>
    <scope>NUCLEOTIDE SEQUENCE [LARGE SCALE GENOMIC DNA]</scope>
    <source>
        <strain evidence="4">SOD</strain>
    </source>
</reference>
<dbReference type="SUPFAM" id="SSF48403">
    <property type="entry name" value="Ankyrin repeat"/>
    <property type="match status" value="1"/>
</dbReference>
<evidence type="ECO:0000256" key="1">
    <source>
        <dbReference type="ARBA" id="ARBA00022737"/>
    </source>
</evidence>
<sequence>MPVSGVSTSVGSYPAPTMASSAHIVTDLKSKIYNGDRQGFIAALQNAIAAGINIDVEIDSDRNTPLSYALNQSQLSIAESLLEMGADHTVTDDRGNTALMMLIHHYGENGYNGETTPDTFLALATKLINYEADINRSNKRNETAAMMALTSNKGDDVAMSLLTLMKHKGIKLYQYDADGHSLMSKAITFTNGTDVVKKIIDMGFNVNDFSTLGHPDLAPPSPYSFCILS</sequence>
<dbReference type="RefSeq" id="WP_215668886.1">
    <property type="nucleotide sequence ID" value="NZ_JAFJYC010000001.1"/>
</dbReference>
<evidence type="ECO:0008006" key="6">
    <source>
        <dbReference type="Google" id="ProtNLM"/>
    </source>
</evidence>
<keyword evidence="5" id="KW-1185">Reference proteome</keyword>
<comment type="caution">
    <text evidence="4">The sequence shown here is derived from an EMBL/GenBank/DDBJ whole genome shotgun (WGS) entry which is preliminary data.</text>
</comment>
<dbReference type="PANTHER" id="PTHR24197">
    <property type="entry name" value="ANKYRIN REPEAT DOMAIN-CONTAINING PROTEIN 61"/>
    <property type="match status" value="1"/>
</dbReference>
<dbReference type="Gene3D" id="1.25.40.20">
    <property type="entry name" value="Ankyrin repeat-containing domain"/>
    <property type="match status" value="2"/>
</dbReference>
<dbReference type="PANTHER" id="PTHR24197:SF44">
    <property type="entry name" value="ANKYRIN REPEAT DOMAIN-CONTAINING PROTEIN 54"/>
    <property type="match status" value="1"/>
</dbReference>
<organism evidence="4 5">
    <name type="scientific">Candidatus Sodalis endolongispinus</name>
    <dbReference type="NCBI Taxonomy" id="2812662"/>
    <lineage>
        <taxon>Bacteria</taxon>
        <taxon>Pseudomonadati</taxon>
        <taxon>Pseudomonadota</taxon>
        <taxon>Gammaproteobacteria</taxon>
        <taxon>Enterobacterales</taxon>
        <taxon>Bruguierivoracaceae</taxon>
        <taxon>Sodalis</taxon>
    </lineage>
</organism>
<evidence type="ECO:0000313" key="4">
    <source>
        <dbReference type="EMBL" id="MBT9431691.1"/>
    </source>
</evidence>
<evidence type="ECO:0000256" key="2">
    <source>
        <dbReference type="ARBA" id="ARBA00023043"/>
    </source>
</evidence>
<proteinExistence type="predicted"/>
<dbReference type="InterPro" id="IPR036770">
    <property type="entry name" value="Ankyrin_rpt-contain_sf"/>
</dbReference>
<dbReference type="Proteomes" id="UP000811282">
    <property type="component" value="Unassembled WGS sequence"/>
</dbReference>
<accession>A0ABS5Y9S4</accession>
<gene>
    <name evidence="4" type="ORF">JZM24_05290</name>
</gene>
<evidence type="ECO:0000256" key="3">
    <source>
        <dbReference type="PROSITE-ProRule" id="PRU00023"/>
    </source>
</evidence>
<keyword evidence="2 3" id="KW-0040">ANK repeat</keyword>
<keyword evidence="1" id="KW-0677">Repeat</keyword>
<dbReference type="EMBL" id="JAFJYC010000001">
    <property type="protein sequence ID" value="MBT9431691.1"/>
    <property type="molecule type" value="Genomic_DNA"/>
</dbReference>
<dbReference type="InterPro" id="IPR002110">
    <property type="entry name" value="Ankyrin_rpt"/>
</dbReference>
<dbReference type="Pfam" id="PF00023">
    <property type="entry name" value="Ank"/>
    <property type="match status" value="1"/>
</dbReference>
<dbReference type="PROSITE" id="PS50088">
    <property type="entry name" value="ANK_REPEAT"/>
    <property type="match status" value="1"/>
</dbReference>
<name>A0ABS5Y9S4_9GAMM</name>
<feature type="repeat" description="ANK" evidence="3">
    <location>
        <begin position="61"/>
        <end position="93"/>
    </location>
</feature>